<protein>
    <submittedName>
        <fullName evidence="1">Uncharacterized protein</fullName>
    </submittedName>
</protein>
<dbReference type="PANTHER" id="PTHR22928:SF3">
    <property type="entry name" value="TELOMERE-ASSOCIATED PROTEIN RIF1"/>
    <property type="match status" value="1"/>
</dbReference>
<gene>
    <name evidence="1" type="ORF">KSP40_PGU013135</name>
</gene>
<proteinExistence type="predicted"/>
<accession>A0ABR2MCN8</accession>
<dbReference type="EMBL" id="JBBWWR010000009">
    <property type="protein sequence ID" value="KAK8961949.1"/>
    <property type="molecule type" value="Genomic_DNA"/>
</dbReference>
<organism evidence="1 2">
    <name type="scientific">Platanthera guangdongensis</name>
    <dbReference type="NCBI Taxonomy" id="2320717"/>
    <lineage>
        <taxon>Eukaryota</taxon>
        <taxon>Viridiplantae</taxon>
        <taxon>Streptophyta</taxon>
        <taxon>Embryophyta</taxon>
        <taxon>Tracheophyta</taxon>
        <taxon>Spermatophyta</taxon>
        <taxon>Magnoliopsida</taxon>
        <taxon>Liliopsida</taxon>
        <taxon>Asparagales</taxon>
        <taxon>Orchidaceae</taxon>
        <taxon>Orchidoideae</taxon>
        <taxon>Orchideae</taxon>
        <taxon>Orchidinae</taxon>
        <taxon>Platanthera</taxon>
    </lineage>
</organism>
<dbReference type="PANTHER" id="PTHR22928">
    <property type="entry name" value="TELOMERE-ASSOCIATED PROTEIN RIF1"/>
    <property type="match status" value="1"/>
</dbReference>
<keyword evidence="2" id="KW-1185">Reference proteome</keyword>
<dbReference type="Proteomes" id="UP001412067">
    <property type="component" value="Unassembled WGS sequence"/>
</dbReference>
<sequence>MLGEVSIINFTVSGQMFVLLQRSHPPLNFDSAHLRIQASLLRATLDHPYPPISNATLEFWKATYGKSNNLEFPDCLLPVLDRLSRDGGIILQTENAVGKETEKTPELNIMEETKTPSL</sequence>
<name>A0ABR2MCN8_9ASPA</name>
<reference evidence="1 2" key="1">
    <citation type="journal article" date="2022" name="Nat. Plants">
        <title>Genomes of leafy and leafless Platanthera orchids illuminate the evolution of mycoheterotrophy.</title>
        <authorList>
            <person name="Li M.H."/>
            <person name="Liu K.W."/>
            <person name="Li Z."/>
            <person name="Lu H.C."/>
            <person name="Ye Q.L."/>
            <person name="Zhang D."/>
            <person name="Wang J.Y."/>
            <person name="Li Y.F."/>
            <person name="Zhong Z.M."/>
            <person name="Liu X."/>
            <person name="Yu X."/>
            <person name="Liu D.K."/>
            <person name="Tu X.D."/>
            <person name="Liu B."/>
            <person name="Hao Y."/>
            <person name="Liao X.Y."/>
            <person name="Jiang Y.T."/>
            <person name="Sun W.H."/>
            <person name="Chen J."/>
            <person name="Chen Y.Q."/>
            <person name="Ai Y."/>
            <person name="Zhai J.W."/>
            <person name="Wu S.S."/>
            <person name="Zhou Z."/>
            <person name="Hsiao Y.Y."/>
            <person name="Wu W.L."/>
            <person name="Chen Y.Y."/>
            <person name="Lin Y.F."/>
            <person name="Hsu J.L."/>
            <person name="Li C.Y."/>
            <person name="Wang Z.W."/>
            <person name="Zhao X."/>
            <person name="Zhong W.Y."/>
            <person name="Ma X.K."/>
            <person name="Ma L."/>
            <person name="Huang J."/>
            <person name="Chen G.Z."/>
            <person name="Huang M.Z."/>
            <person name="Huang L."/>
            <person name="Peng D.H."/>
            <person name="Luo Y.B."/>
            <person name="Zou S.Q."/>
            <person name="Chen S.P."/>
            <person name="Lan S."/>
            <person name="Tsai W.C."/>
            <person name="Van de Peer Y."/>
            <person name="Liu Z.J."/>
        </authorList>
    </citation>
    <scope>NUCLEOTIDE SEQUENCE [LARGE SCALE GENOMIC DNA]</scope>
    <source>
        <strain evidence="1">Lor288</strain>
    </source>
</reference>
<evidence type="ECO:0000313" key="2">
    <source>
        <dbReference type="Proteomes" id="UP001412067"/>
    </source>
</evidence>
<evidence type="ECO:0000313" key="1">
    <source>
        <dbReference type="EMBL" id="KAK8961949.1"/>
    </source>
</evidence>
<comment type="caution">
    <text evidence="1">The sequence shown here is derived from an EMBL/GenBank/DDBJ whole genome shotgun (WGS) entry which is preliminary data.</text>
</comment>